<evidence type="ECO:0000313" key="3">
    <source>
        <dbReference type="EMBL" id="KAB8076945.1"/>
    </source>
</evidence>
<dbReference type="EMBL" id="ML732174">
    <property type="protein sequence ID" value="KAB8076945.1"/>
    <property type="molecule type" value="Genomic_DNA"/>
</dbReference>
<evidence type="ECO:0000313" key="4">
    <source>
        <dbReference type="Proteomes" id="UP000326565"/>
    </source>
</evidence>
<feature type="region of interest" description="Disordered" evidence="1">
    <location>
        <begin position="1"/>
        <end position="29"/>
    </location>
</feature>
<organism evidence="3 4">
    <name type="scientific">Aspergillus leporis</name>
    <dbReference type="NCBI Taxonomy" id="41062"/>
    <lineage>
        <taxon>Eukaryota</taxon>
        <taxon>Fungi</taxon>
        <taxon>Dikarya</taxon>
        <taxon>Ascomycota</taxon>
        <taxon>Pezizomycotina</taxon>
        <taxon>Eurotiomycetes</taxon>
        <taxon>Eurotiomycetidae</taxon>
        <taxon>Eurotiales</taxon>
        <taxon>Aspergillaceae</taxon>
        <taxon>Aspergillus</taxon>
        <taxon>Aspergillus subgen. Circumdati</taxon>
    </lineage>
</organism>
<keyword evidence="2" id="KW-0812">Transmembrane</keyword>
<keyword evidence="2" id="KW-1133">Transmembrane helix</keyword>
<dbReference type="OrthoDB" id="4494047at2759"/>
<keyword evidence="4" id="KW-1185">Reference proteome</keyword>
<proteinExistence type="predicted"/>
<reference evidence="3 4" key="1">
    <citation type="submission" date="2019-04" db="EMBL/GenBank/DDBJ databases">
        <title>Friends and foes A comparative genomics study of 23 Aspergillus species from section Flavi.</title>
        <authorList>
            <consortium name="DOE Joint Genome Institute"/>
            <person name="Kjaerbolling I."/>
            <person name="Vesth T."/>
            <person name="Frisvad J.C."/>
            <person name="Nybo J.L."/>
            <person name="Theobald S."/>
            <person name="Kildgaard S."/>
            <person name="Isbrandt T."/>
            <person name="Kuo A."/>
            <person name="Sato A."/>
            <person name="Lyhne E.K."/>
            <person name="Kogle M.E."/>
            <person name="Wiebenga A."/>
            <person name="Kun R.S."/>
            <person name="Lubbers R.J."/>
            <person name="Makela M.R."/>
            <person name="Barry K."/>
            <person name="Chovatia M."/>
            <person name="Clum A."/>
            <person name="Daum C."/>
            <person name="Haridas S."/>
            <person name="He G."/>
            <person name="LaButti K."/>
            <person name="Lipzen A."/>
            <person name="Mondo S."/>
            <person name="Riley R."/>
            <person name="Salamov A."/>
            <person name="Simmons B.A."/>
            <person name="Magnuson J.K."/>
            <person name="Henrissat B."/>
            <person name="Mortensen U.H."/>
            <person name="Larsen T.O."/>
            <person name="Devries R.P."/>
            <person name="Grigoriev I.V."/>
            <person name="Machida M."/>
            <person name="Baker S.E."/>
            <person name="Andersen M.R."/>
        </authorList>
    </citation>
    <scope>NUCLEOTIDE SEQUENCE [LARGE SCALE GENOMIC DNA]</scope>
    <source>
        <strain evidence="3 4">CBS 151.66</strain>
    </source>
</reference>
<feature type="transmembrane region" description="Helical" evidence="2">
    <location>
        <begin position="63"/>
        <end position="84"/>
    </location>
</feature>
<evidence type="ECO:0000256" key="2">
    <source>
        <dbReference type="SAM" id="Phobius"/>
    </source>
</evidence>
<dbReference type="Proteomes" id="UP000326565">
    <property type="component" value="Unassembled WGS sequence"/>
</dbReference>
<gene>
    <name evidence="3" type="ORF">BDV29DRAFT_154196</name>
</gene>
<keyword evidence="2" id="KW-0472">Membrane</keyword>
<accession>A0A5N5X9Z7</accession>
<sequence>MIQLKELPPTTPYSGSRPSSEQDQRYDEEAAYESIAHGIELDRGDIIQPGSTERFYRGFVRRVSCVSCLFWVVLARSLLPYVVLLPMMTQLKL</sequence>
<name>A0A5N5X9Z7_9EURO</name>
<protein>
    <submittedName>
        <fullName evidence="3">Uncharacterized protein</fullName>
    </submittedName>
</protein>
<evidence type="ECO:0000256" key="1">
    <source>
        <dbReference type="SAM" id="MobiDB-lite"/>
    </source>
</evidence>
<dbReference type="AlphaFoldDB" id="A0A5N5X9Z7"/>